<evidence type="ECO:0000313" key="3">
    <source>
        <dbReference type="EMBL" id="TPW77227.1"/>
    </source>
</evidence>
<comment type="caution">
    <text evidence="3">The sequence shown here is derived from an EMBL/GenBank/DDBJ whole genome shotgun (WGS) entry which is preliminary data.</text>
</comment>
<protein>
    <recommendedName>
        <fullName evidence="5">DUF3558 domain-containing protein</fullName>
    </recommendedName>
</protein>
<feature type="transmembrane region" description="Helical" evidence="2">
    <location>
        <begin position="20"/>
        <end position="44"/>
    </location>
</feature>
<feature type="compositionally biased region" description="Low complexity" evidence="1">
    <location>
        <begin position="51"/>
        <end position="68"/>
    </location>
</feature>
<sequence>MTDDPYRGTAPSPGPRRRRWMLPTAIAGGVAVVVAAAVAIAFAVRPGADVAAPSASPKPTVAPSTSSSPTPPAAPTPRIRIDCEKILDHASLEAYLGGAPKLERDAPDSLLRVRWLQSGGLGCRWSSGAASLRVTAIPLDAIPAATQYLRDDYDDPSSPVSAPDAPRVDCDDFGGGCQARAASDRVAIVVRDVDGSAERRDEFAAIATQAASAIAGTVSIAAPWSAPYPSSVVLPSECTDIDPDGVIARSLGIDRLTWFATGGDGYGLLENATVWQGPWLFCGSESIAGGASPLISSLPLSRWSWDRLAGRLAADGAERIDVAGAEGALLAASPAQNGDGSLSLSLLRGDAVIQFSTYHPSDPDAARRELVSAVEAWLARYGG</sequence>
<evidence type="ECO:0008006" key="5">
    <source>
        <dbReference type="Google" id="ProtNLM"/>
    </source>
</evidence>
<dbReference type="InterPro" id="IPR006311">
    <property type="entry name" value="TAT_signal"/>
</dbReference>
<keyword evidence="2" id="KW-1133">Transmembrane helix</keyword>
<evidence type="ECO:0000313" key="4">
    <source>
        <dbReference type="Proteomes" id="UP000316252"/>
    </source>
</evidence>
<organism evidence="3 4">
    <name type="scientific">Schumannella soli</name>
    <dbReference type="NCBI Taxonomy" id="2590779"/>
    <lineage>
        <taxon>Bacteria</taxon>
        <taxon>Bacillati</taxon>
        <taxon>Actinomycetota</taxon>
        <taxon>Actinomycetes</taxon>
        <taxon>Micrococcales</taxon>
        <taxon>Microbacteriaceae</taxon>
        <taxon>Schumannella</taxon>
    </lineage>
</organism>
<keyword evidence="2" id="KW-0472">Membrane</keyword>
<evidence type="ECO:0000256" key="2">
    <source>
        <dbReference type="SAM" id="Phobius"/>
    </source>
</evidence>
<name>A0A506Y7M4_9MICO</name>
<dbReference type="AlphaFoldDB" id="A0A506Y7M4"/>
<dbReference type="PROSITE" id="PS51318">
    <property type="entry name" value="TAT"/>
    <property type="match status" value="1"/>
</dbReference>
<dbReference type="EMBL" id="VHQG01000001">
    <property type="protein sequence ID" value="TPW77227.1"/>
    <property type="molecule type" value="Genomic_DNA"/>
</dbReference>
<dbReference type="Proteomes" id="UP000316252">
    <property type="component" value="Unassembled WGS sequence"/>
</dbReference>
<accession>A0A506Y7M4</accession>
<keyword evidence="4" id="KW-1185">Reference proteome</keyword>
<dbReference type="RefSeq" id="WP_141161755.1">
    <property type="nucleotide sequence ID" value="NZ_VHQG01000001.1"/>
</dbReference>
<gene>
    <name evidence="3" type="ORF">FJ657_00505</name>
</gene>
<dbReference type="OrthoDB" id="5123135at2"/>
<evidence type="ECO:0000256" key="1">
    <source>
        <dbReference type="SAM" id="MobiDB-lite"/>
    </source>
</evidence>
<feature type="region of interest" description="Disordered" evidence="1">
    <location>
        <begin position="50"/>
        <end position="77"/>
    </location>
</feature>
<keyword evidence="2" id="KW-0812">Transmembrane</keyword>
<reference evidence="3 4" key="1">
    <citation type="submission" date="2019-06" db="EMBL/GenBank/DDBJ databases">
        <authorList>
            <person name="Li F."/>
        </authorList>
    </citation>
    <scope>NUCLEOTIDE SEQUENCE [LARGE SCALE GENOMIC DNA]</scope>
    <source>
        <strain evidence="3 4">10F1D-1</strain>
    </source>
</reference>
<proteinExistence type="predicted"/>